<dbReference type="EMBL" id="BTSY01000002">
    <property type="protein sequence ID" value="GMT16390.1"/>
    <property type="molecule type" value="Genomic_DNA"/>
</dbReference>
<dbReference type="InterPro" id="IPR036640">
    <property type="entry name" value="ABC1_TM_sf"/>
</dbReference>
<dbReference type="GO" id="GO:0016020">
    <property type="term" value="C:membrane"/>
    <property type="evidence" value="ECO:0007669"/>
    <property type="project" value="UniProtKB-SubCell"/>
</dbReference>
<dbReference type="GO" id="GO:0042626">
    <property type="term" value="F:ATPase-coupled transmembrane transporter activity"/>
    <property type="evidence" value="ECO:0007669"/>
    <property type="project" value="TreeGrafter"/>
</dbReference>
<dbReference type="Gene3D" id="1.20.1560.10">
    <property type="entry name" value="ABC transporter type 1, transmembrane domain"/>
    <property type="match status" value="1"/>
</dbReference>
<gene>
    <name evidence="8" type="ORF">PFISCL1PPCAC_7687</name>
</gene>
<reference evidence="8" key="1">
    <citation type="submission" date="2023-10" db="EMBL/GenBank/DDBJ databases">
        <title>Genome assembly of Pristionchus species.</title>
        <authorList>
            <person name="Yoshida K."/>
            <person name="Sommer R.J."/>
        </authorList>
    </citation>
    <scope>NUCLEOTIDE SEQUENCE</scope>
    <source>
        <strain evidence="8">RS5133</strain>
    </source>
</reference>
<evidence type="ECO:0000313" key="8">
    <source>
        <dbReference type="EMBL" id="GMT16390.1"/>
    </source>
</evidence>
<dbReference type="SUPFAM" id="SSF52540">
    <property type="entry name" value="P-loop containing nucleoside triphosphate hydrolases"/>
    <property type="match status" value="1"/>
</dbReference>
<dbReference type="GO" id="GO:0005524">
    <property type="term" value="F:ATP binding"/>
    <property type="evidence" value="ECO:0007669"/>
    <property type="project" value="UniProtKB-KW"/>
</dbReference>
<keyword evidence="3" id="KW-0547">Nucleotide-binding</keyword>
<dbReference type="Proteomes" id="UP001432322">
    <property type="component" value="Unassembled WGS sequence"/>
</dbReference>
<comment type="caution">
    <text evidence="8">The sequence shown here is derived from an EMBL/GenBank/DDBJ whole genome shotgun (WGS) entry which is preliminary data.</text>
</comment>
<evidence type="ECO:0000256" key="5">
    <source>
        <dbReference type="ARBA" id="ARBA00022989"/>
    </source>
</evidence>
<sequence length="286" mass="30418">IAFIYPAFPDLIKANAAARILYRYYDLPKNTDGDSSEEPELTGAFNATNITFSYPSRPGHKVAKNLSVSAAAGEAIALVGPSGCGKSTLIGLLERYYAQQGGVIKMDGKDIRNISMHHMRKQVALVGQEPVLFEGTIAENILLGTEGKTIDDVIAACRMANAATFIEGLPMGYDSEVGEKGRALSGGQKQRIAIARALVRQPKLLLLDEATSALDAASEKVVQEALSAAAHGRTSISIAHRLASIKDVDRIYVIEDGGVVESGNHDDLIEQGGKYAAYVKAQSLGT</sequence>
<keyword evidence="5" id="KW-1133">Transmembrane helix</keyword>
<dbReference type="PROSITE" id="PS00211">
    <property type="entry name" value="ABC_TRANSPORTER_1"/>
    <property type="match status" value="1"/>
</dbReference>
<dbReference type="InterPro" id="IPR027417">
    <property type="entry name" value="P-loop_NTPase"/>
</dbReference>
<evidence type="ECO:0000259" key="7">
    <source>
        <dbReference type="PROSITE" id="PS50893"/>
    </source>
</evidence>
<dbReference type="FunFam" id="3.40.50.300:FF:002283">
    <property type="entry name" value="p-GlycoProtein related"/>
    <property type="match status" value="1"/>
</dbReference>
<evidence type="ECO:0000256" key="3">
    <source>
        <dbReference type="ARBA" id="ARBA00022741"/>
    </source>
</evidence>
<dbReference type="Gene3D" id="3.40.50.300">
    <property type="entry name" value="P-loop containing nucleotide triphosphate hydrolases"/>
    <property type="match status" value="1"/>
</dbReference>
<comment type="subcellular location">
    <subcellularLocation>
        <location evidence="1">Membrane</location>
        <topology evidence="1">Multi-pass membrane protein</topology>
    </subcellularLocation>
</comment>
<keyword evidence="6" id="KW-0472">Membrane</keyword>
<dbReference type="InterPro" id="IPR039421">
    <property type="entry name" value="Type_1_exporter"/>
</dbReference>
<proteinExistence type="predicted"/>
<evidence type="ECO:0000256" key="1">
    <source>
        <dbReference type="ARBA" id="ARBA00004141"/>
    </source>
</evidence>
<dbReference type="Pfam" id="PF00005">
    <property type="entry name" value="ABC_tran"/>
    <property type="match status" value="1"/>
</dbReference>
<accession>A0AAV5VCW3</accession>
<dbReference type="InterPro" id="IPR003439">
    <property type="entry name" value="ABC_transporter-like_ATP-bd"/>
</dbReference>
<dbReference type="InterPro" id="IPR017871">
    <property type="entry name" value="ABC_transporter-like_CS"/>
</dbReference>
<evidence type="ECO:0000313" key="9">
    <source>
        <dbReference type="Proteomes" id="UP001432322"/>
    </source>
</evidence>
<dbReference type="AlphaFoldDB" id="A0AAV5VCW3"/>
<feature type="domain" description="ABC transporter" evidence="7">
    <location>
        <begin position="45"/>
        <end position="281"/>
    </location>
</feature>
<keyword evidence="9" id="KW-1185">Reference proteome</keyword>
<keyword evidence="4" id="KW-0067">ATP-binding</keyword>
<dbReference type="PANTHER" id="PTHR24221">
    <property type="entry name" value="ATP-BINDING CASSETTE SUB-FAMILY B"/>
    <property type="match status" value="1"/>
</dbReference>
<keyword evidence="2" id="KW-0812">Transmembrane</keyword>
<dbReference type="PROSITE" id="PS50893">
    <property type="entry name" value="ABC_TRANSPORTER_2"/>
    <property type="match status" value="1"/>
</dbReference>
<evidence type="ECO:0000256" key="6">
    <source>
        <dbReference type="ARBA" id="ARBA00023136"/>
    </source>
</evidence>
<dbReference type="CDD" id="cd03249">
    <property type="entry name" value="ABC_MTABC3_MDL1_MDL2"/>
    <property type="match status" value="1"/>
</dbReference>
<feature type="non-terminal residue" evidence="8">
    <location>
        <position position="1"/>
    </location>
</feature>
<dbReference type="GO" id="GO:0016887">
    <property type="term" value="F:ATP hydrolysis activity"/>
    <property type="evidence" value="ECO:0007669"/>
    <property type="project" value="InterPro"/>
</dbReference>
<dbReference type="InterPro" id="IPR003593">
    <property type="entry name" value="AAA+_ATPase"/>
</dbReference>
<evidence type="ECO:0000256" key="2">
    <source>
        <dbReference type="ARBA" id="ARBA00022692"/>
    </source>
</evidence>
<name>A0AAV5VCW3_9BILA</name>
<protein>
    <recommendedName>
        <fullName evidence="7">ABC transporter domain-containing protein</fullName>
    </recommendedName>
</protein>
<dbReference type="PANTHER" id="PTHR24221:SF617">
    <property type="entry name" value="P-GLYCOPROTEIN RELATED"/>
    <property type="match status" value="1"/>
</dbReference>
<evidence type="ECO:0000256" key="4">
    <source>
        <dbReference type="ARBA" id="ARBA00022840"/>
    </source>
</evidence>
<organism evidence="8 9">
    <name type="scientific">Pristionchus fissidentatus</name>
    <dbReference type="NCBI Taxonomy" id="1538716"/>
    <lineage>
        <taxon>Eukaryota</taxon>
        <taxon>Metazoa</taxon>
        <taxon>Ecdysozoa</taxon>
        <taxon>Nematoda</taxon>
        <taxon>Chromadorea</taxon>
        <taxon>Rhabditida</taxon>
        <taxon>Rhabditina</taxon>
        <taxon>Diplogasteromorpha</taxon>
        <taxon>Diplogasteroidea</taxon>
        <taxon>Neodiplogasteridae</taxon>
        <taxon>Pristionchus</taxon>
    </lineage>
</organism>
<dbReference type="SMART" id="SM00382">
    <property type="entry name" value="AAA"/>
    <property type="match status" value="1"/>
</dbReference>